<dbReference type="RefSeq" id="WP_150782345.1">
    <property type="nucleotide sequence ID" value="NZ_CABVIH010000037.1"/>
</dbReference>
<organism evidence="1 2">
    <name type="scientific">Pseudomonas fluorescens</name>
    <dbReference type="NCBI Taxonomy" id="294"/>
    <lineage>
        <taxon>Bacteria</taxon>
        <taxon>Pseudomonadati</taxon>
        <taxon>Pseudomonadota</taxon>
        <taxon>Gammaproteobacteria</taxon>
        <taxon>Pseudomonadales</taxon>
        <taxon>Pseudomonadaceae</taxon>
        <taxon>Pseudomonas</taxon>
    </lineage>
</organism>
<protein>
    <submittedName>
        <fullName evidence="1">Uncharacterized protein</fullName>
    </submittedName>
</protein>
<evidence type="ECO:0000313" key="1">
    <source>
        <dbReference type="EMBL" id="VVP54779.1"/>
    </source>
</evidence>
<proteinExistence type="predicted"/>
<reference evidence="1 2" key="1">
    <citation type="submission" date="2019-09" db="EMBL/GenBank/DDBJ databases">
        <authorList>
            <person name="Chandra G."/>
            <person name="Truman W A."/>
        </authorList>
    </citation>
    <scope>NUCLEOTIDE SEQUENCE [LARGE SCALE GENOMIC DNA]</scope>
    <source>
        <strain evidence="1">PS880</strain>
    </source>
</reference>
<dbReference type="AlphaFoldDB" id="A0A5E7PZH1"/>
<name>A0A5E7PZH1_PSEFL</name>
<gene>
    <name evidence="1" type="ORF">PS880_05606</name>
</gene>
<sequence>MIKHLRNLGWATAFVLTLILGMTFGRLSVERRESLDFWCVGESAHRVIANTKSAWLITRFRLNLIPVGPSHMRMIARVYDADSGVEIGSLRRNSAFRIERQGARLQISVLRSAKGDGDDSGLDLPGSVGMFIFQSGASLSYWIRPLTATRYLIDDGNDTFILCSRR</sequence>
<dbReference type="OrthoDB" id="7026752at2"/>
<dbReference type="Proteomes" id="UP000375525">
    <property type="component" value="Unassembled WGS sequence"/>
</dbReference>
<evidence type="ECO:0000313" key="2">
    <source>
        <dbReference type="Proteomes" id="UP000375525"/>
    </source>
</evidence>
<accession>A0A5E7PZH1</accession>
<dbReference type="EMBL" id="CABVIH010000037">
    <property type="protein sequence ID" value="VVP54779.1"/>
    <property type="molecule type" value="Genomic_DNA"/>
</dbReference>